<feature type="compositionally biased region" description="Basic and acidic residues" evidence="1">
    <location>
        <begin position="976"/>
        <end position="993"/>
    </location>
</feature>
<feature type="compositionally biased region" description="Polar residues" evidence="1">
    <location>
        <begin position="506"/>
        <end position="520"/>
    </location>
</feature>
<evidence type="ECO:0000313" key="3">
    <source>
        <dbReference type="Proteomes" id="UP000572817"/>
    </source>
</evidence>
<dbReference type="Proteomes" id="UP000572817">
    <property type="component" value="Unassembled WGS sequence"/>
</dbReference>
<feature type="compositionally biased region" description="Basic and acidic residues" evidence="1">
    <location>
        <begin position="407"/>
        <end position="423"/>
    </location>
</feature>
<keyword evidence="3" id="KW-1185">Reference proteome</keyword>
<organism evidence="2 3">
    <name type="scientific">Botryosphaeria dothidea</name>
    <dbReference type="NCBI Taxonomy" id="55169"/>
    <lineage>
        <taxon>Eukaryota</taxon>
        <taxon>Fungi</taxon>
        <taxon>Dikarya</taxon>
        <taxon>Ascomycota</taxon>
        <taxon>Pezizomycotina</taxon>
        <taxon>Dothideomycetes</taxon>
        <taxon>Dothideomycetes incertae sedis</taxon>
        <taxon>Botryosphaeriales</taxon>
        <taxon>Botryosphaeriaceae</taxon>
        <taxon>Botryosphaeria</taxon>
    </lineage>
</organism>
<feature type="compositionally biased region" description="Acidic residues" evidence="1">
    <location>
        <begin position="534"/>
        <end position="544"/>
    </location>
</feature>
<feature type="compositionally biased region" description="Polar residues" evidence="1">
    <location>
        <begin position="644"/>
        <end position="656"/>
    </location>
</feature>
<accession>A0A8H4J3Y8</accession>
<reference evidence="2" key="1">
    <citation type="submission" date="2020-04" db="EMBL/GenBank/DDBJ databases">
        <title>Genome Assembly and Annotation of Botryosphaeria dothidea sdau 11-99, a Latent Pathogen of Apple Fruit Ring Rot in China.</title>
        <authorList>
            <person name="Yu C."/>
            <person name="Diao Y."/>
            <person name="Lu Q."/>
            <person name="Zhao J."/>
            <person name="Cui S."/>
            <person name="Peng C."/>
            <person name="He B."/>
            <person name="Liu H."/>
        </authorList>
    </citation>
    <scope>NUCLEOTIDE SEQUENCE [LARGE SCALE GENOMIC DNA]</scope>
    <source>
        <strain evidence="2">Sdau11-99</strain>
    </source>
</reference>
<protein>
    <submittedName>
        <fullName evidence="2">Uncharacterized protein</fullName>
    </submittedName>
</protein>
<dbReference type="EMBL" id="WWBZ02000016">
    <property type="protein sequence ID" value="KAF4310368.1"/>
    <property type="molecule type" value="Genomic_DNA"/>
</dbReference>
<feature type="compositionally biased region" description="Polar residues" evidence="1">
    <location>
        <begin position="168"/>
        <end position="181"/>
    </location>
</feature>
<feature type="compositionally biased region" description="Polar residues" evidence="1">
    <location>
        <begin position="570"/>
        <end position="587"/>
    </location>
</feature>
<feature type="compositionally biased region" description="Acidic residues" evidence="1">
    <location>
        <begin position="475"/>
        <end position="490"/>
    </location>
</feature>
<evidence type="ECO:0000256" key="1">
    <source>
        <dbReference type="SAM" id="MobiDB-lite"/>
    </source>
</evidence>
<dbReference type="OrthoDB" id="5374844at2759"/>
<feature type="compositionally biased region" description="Basic residues" evidence="1">
    <location>
        <begin position="336"/>
        <end position="352"/>
    </location>
</feature>
<feature type="compositionally biased region" description="Basic and acidic residues" evidence="1">
    <location>
        <begin position="1052"/>
        <end position="1061"/>
    </location>
</feature>
<feature type="region of interest" description="Disordered" evidence="1">
    <location>
        <begin position="917"/>
        <end position="1061"/>
    </location>
</feature>
<feature type="compositionally biased region" description="Basic and acidic residues" evidence="1">
    <location>
        <begin position="731"/>
        <end position="742"/>
    </location>
</feature>
<evidence type="ECO:0000313" key="2">
    <source>
        <dbReference type="EMBL" id="KAF4310368.1"/>
    </source>
</evidence>
<feature type="region of interest" description="Disordered" evidence="1">
    <location>
        <begin position="1147"/>
        <end position="1166"/>
    </location>
</feature>
<feature type="compositionally biased region" description="Pro residues" evidence="1">
    <location>
        <begin position="805"/>
        <end position="815"/>
    </location>
</feature>
<feature type="compositionally biased region" description="Polar residues" evidence="1">
    <location>
        <begin position="951"/>
        <end position="960"/>
    </location>
</feature>
<feature type="compositionally biased region" description="Polar residues" evidence="1">
    <location>
        <begin position="820"/>
        <end position="836"/>
    </location>
</feature>
<name>A0A8H4J3Y8_9PEZI</name>
<sequence length="1183" mass="130334">MKQLHAQSIQQNLFWPAQAPAITFAVPDSQELMSHLQDILDSVSGPRRSHTDVLYPDVFGAGEDWYFDNRNARITALLEHQLTIIVPPPAAHHIIFIDIPFDNIIEVVLEEEAKVRLRLVSNFPSCAYTVNATEAYTGKVVLEFGGQEEATEAMVIIQRRCPQNLASSQPASLKLLRSSSPYPDRNFDGSKDSEDQEADPADGGTTTIQGMKSSRLTGKGIKPQPSQRPRAADKAYDQAREPSTLRSASASNGEAPGGHRTAKGNGNESQDPRSTSPDPDKNDGMFQNAHQPPQENAIKPSVDDSNVYDFPVESPSPIIPPENPNKTKGTAEGKGGRPKKKQASGNGRKRKDDRKNEDMDDDYQPRQQRKDARKTSAPVTRGSKAVGKSDVETSDEQKPSEGLVVKQGRESLPRKRPKAKESEGSTQVETLGEKSGTGKAGHQRRSQPKPSPKTKSESLHRKGRAAKQKEREASFYEDDGNPVIADDEDHSSDSDAFENNRESSLKIPNTQAKAGGTQDNALILSSAADSDSSSSDDDNDEEDAQNAAEEKPVTEVRKEIDRPTTYLMADTQSKPLAEFTNSKSASRNVKPETNHLGTEVRVSGQAGSTSKIPPVSEANDLKTRNIQPAHNSLARKPQNILVDSRNQQNQGRQPARTTPAPVTPFQPAYSSARHRRRRGPDQFSAMLEHEEASAGIRGSSELKIPRKRSAEDSLPNRSEKRLQKSPVMKIEQPHNRSVHQVEPKLAAEAVNAQTSSPDTFGFLDDFEDDATLGADASPLPREHQHQMSPKKPFTKLASGIDKPPEAPSPSGPPSHPSNSFQSADPPNRPTARSTTGFPIERQTEKSYPPTTKLREAKTKLDMESYPTQVLYTVQHELSSNPAPQIQADLVHTDAESMVGKDSGSPGMPRAYIRMETQTTRPALSSNKKKLPGPPEADSQAITTHVPANALKASTSLQTPARSPIDPFNGITPTSHPSKDETHFLRKLRKDMEKQANPSGIDPDNTKSGSEESADQEDPDRTLVEMVDEIMGADLTDDRSTSEDSSTAEESEEFTKEMEWEASLKPHQRDMFDALTRISRHFVRHLIDAETAIEDIISEYDQNGMRLIEQMEESHRKEYESQRKTLTEARTRMSKSFVRISDQLASEEKQARSSLLGKNCEKDAATSRKHISHLENLLDQMGGE</sequence>
<feature type="region of interest" description="Disordered" evidence="1">
    <location>
        <begin position="168"/>
        <end position="860"/>
    </location>
</feature>
<feature type="compositionally biased region" description="Basic and acidic residues" evidence="1">
    <location>
        <begin position="230"/>
        <end position="240"/>
    </location>
</feature>
<proteinExistence type="predicted"/>
<feature type="compositionally biased region" description="Basic and acidic residues" evidence="1">
    <location>
        <begin position="387"/>
        <end position="399"/>
    </location>
</feature>
<comment type="caution">
    <text evidence="2">The sequence shown here is derived from an EMBL/GenBank/DDBJ whole genome shotgun (WGS) entry which is preliminary data.</text>
</comment>
<feature type="compositionally biased region" description="Basic and acidic residues" evidence="1">
    <location>
        <begin position="548"/>
        <end position="562"/>
    </location>
</feature>
<feature type="compositionally biased region" description="Polar residues" evidence="1">
    <location>
        <begin position="204"/>
        <end position="216"/>
    </location>
</feature>
<feature type="compositionally biased region" description="Polar residues" evidence="1">
    <location>
        <begin position="264"/>
        <end position="277"/>
    </location>
</feature>
<gene>
    <name evidence="2" type="ORF">GTA08_BOTSDO03008</name>
</gene>
<dbReference type="AlphaFoldDB" id="A0A8H4J3Y8"/>